<dbReference type="EMBL" id="CP012643">
    <property type="protein sequence ID" value="ALJ00490.1"/>
    <property type="molecule type" value="Genomic_DNA"/>
</dbReference>
<keyword evidence="10" id="KW-1185">Reference proteome</keyword>
<keyword evidence="6 7" id="KW-0472">Membrane</keyword>
<evidence type="ECO:0000256" key="7">
    <source>
        <dbReference type="SAM" id="Phobius"/>
    </source>
</evidence>
<feature type="transmembrane region" description="Helical" evidence="7">
    <location>
        <begin position="118"/>
        <end position="138"/>
    </location>
</feature>
<feature type="domain" description="Acyltransferase 3" evidence="8">
    <location>
        <begin position="3"/>
        <end position="315"/>
    </location>
</feature>
<feature type="transmembrane region" description="Helical" evidence="7">
    <location>
        <begin position="298"/>
        <end position="319"/>
    </location>
</feature>
<keyword evidence="3" id="KW-1003">Cell membrane</keyword>
<evidence type="ECO:0000256" key="4">
    <source>
        <dbReference type="ARBA" id="ARBA00022692"/>
    </source>
</evidence>
<evidence type="ECO:0000259" key="8">
    <source>
        <dbReference type="Pfam" id="PF01757"/>
    </source>
</evidence>
<dbReference type="AlphaFoldDB" id="A0A0P0D0D3"/>
<evidence type="ECO:0000256" key="3">
    <source>
        <dbReference type="ARBA" id="ARBA00022475"/>
    </source>
</evidence>
<dbReference type="GO" id="GO:0009246">
    <property type="term" value="P:enterobacterial common antigen biosynthetic process"/>
    <property type="evidence" value="ECO:0007669"/>
    <property type="project" value="TreeGrafter"/>
</dbReference>
<protein>
    <recommendedName>
        <fullName evidence="8">Acyltransferase 3 domain-containing protein</fullName>
    </recommendedName>
</protein>
<dbReference type="PANTHER" id="PTHR40074:SF2">
    <property type="entry name" value="O-ACETYLTRANSFERASE WECH"/>
    <property type="match status" value="1"/>
</dbReference>
<feature type="transmembrane region" description="Helical" evidence="7">
    <location>
        <begin position="79"/>
        <end position="98"/>
    </location>
</feature>
<proteinExistence type="inferred from homology"/>
<name>A0A0P0D0D3_9BACT</name>
<dbReference type="STRING" id="512763.DC20_17850"/>
<gene>
    <name evidence="9" type="ORF">DC20_17850</name>
</gene>
<dbReference type="InterPro" id="IPR002656">
    <property type="entry name" value="Acyl_transf_3_dom"/>
</dbReference>
<comment type="subcellular location">
    <subcellularLocation>
        <location evidence="1">Cell membrane</location>
        <topology evidence="1">Multi-pass membrane protein</topology>
    </subcellularLocation>
</comment>
<feature type="transmembrane region" description="Helical" evidence="7">
    <location>
        <begin position="174"/>
        <end position="192"/>
    </location>
</feature>
<feature type="transmembrane region" description="Helical" evidence="7">
    <location>
        <begin position="271"/>
        <end position="292"/>
    </location>
</feature>
<sequence length="329" mass="37955">MVGLHLLRIFGAFSVVVIHSSVPITFGFGKVSDHFWFMSNALESFFRSGVGIFLLLSGVLLIPKITNRGEFLKKRLMRVVPPFLFWSFAYCYQARAHFPLTPIEIFQKIVHGASTHLWFVQTIILLYIGCTFFGPLISKLEKRHLLFLLIISEMLLLASLYYEEYPWLNEVRTLWAGFVFMLMGFYFSKLKIGLRKRRIYGLMMFFGGTISTFVGTYLYSKIEGSFQDYFYSILSPIILFKTSGTYLFFTSISLKEGLLLNFIRGIAKTTFGVYLIHPLILDAVLFKLGISYQLVNPLVGVTVTSMLCFAISSLFFYFLSKFRYSNYLM</sequence>
<dbReference type="PANTHER" id="PTHR40074">
    <property type="entry name" value="O-ACETYLTRANSFERASE WECH"/>
    <property type="match status" value="1"/>
</dbReference>
<evidence type="ECO:0000256" key="1">
    <source>
        <dbReference type="ARBA" id="ARBA00004651"/>
    </source>
</evidence>
<dbReference type="GO" id="GO:0005886">
    <property type="term" value="C:plasma membrane"/>
    <property type="evidence" value="ECO:0007669"/>
    <property type="project" value="UniProtKB-SubCell"/>
</dbReference>
<evidence type="ECO:0000256" key="6">
    <source>
        <dbReference type="ARBA" id="ARBA00023136"/>
    </source>
</evidence>
<comment type="similarity">
    <text evidence="2">Belongs to the acyltransferase 3 family.</text>
</comment>
<feature type="transmembrane region" description="Helical" evidence="7">
    <location>
        <begin position="230"/>
        <end position="250"/>
    </location>
</feature>
<reference evidence="9 10" key="1">
    <citation type="submission" date="2015-08" db="EMBL/GenBank/DDBJ databases">
        <title>Complete genome sequence of Rufibacter tibetensis strain 1351t, a radiation-resistant bacterium from tibet plateau.</title>
        <authorList>
            <person name="Dai J."/>
        </authorList>
    </citation>
    <scope>NUCLEOTIDE SEQUENCE [LARGE SCALE GENOMIC DNA]</scope>
    <source>
        <strain evidence="9 10">1351</strain>
    </source>
</reference>
<dbReference type="Pfam" id="PF01757">
    <property type="entry name" value="Acyl_transf_3"/>
    <property type="match status" value="1"/>
</dbReference>
<evidence type="ECO:0000313" key="10">
    <source>
        <dbReference type="Proteomes" id="UP000061382"/>
    </source>
</evidence>
<feature type="transmembrane region" description="Helical" evidence="7">
    <location>
        <begin position="7"/>
        <end position="28"/>
    </location>
</feature>
<keyword evidence="5 7" id="KW-1133">Transmembrane helix</keyword>
<dbReference type="PATRIC" id="fig|512763.3.peg.3925"/>
<dbReference type="Proteomes" id="UP000061382">
    <property type="component" value="Chromosome"/>
</dbReference>
<accession>A0A0P0D0D3</accession>
<feature type="transmembrane region" description="Helical" evidence="7">
    <location>
        <begin position="145"/>
        <end position="162"/>
    </location>
</feature>
<dbReference type="GO" id="GO:0016413">
    <property type="term" value="F:O-acetyltransferase activity"/>
    <property type="evidence" value="ECO:0007669"/>
    <property type="project" value="TreeGrafter"/>
</dbReference>
<evidence type="ECO:0000256" key="2">
    <source>
        <dbReference type="ARBA" id="ARBA00007400"/>
    </source>
</evidence>
<evidence type="ECO:0000313" key="9">
    <source>
        <dbReference type="EMBL" id="ALJ00490.1"/>
    </source>
</evidence>
<dbReference type="KEGG" id="rti:DC20_17850"/>
<feature type="transmembrane region" description="Helical" evidence="7">
    <location>
        <begin position="48"/>
        <end position="67"/>
    </location>
</feature>
<organism evidence="9 10">
    <name type="scientific">Rufibacter tibetensis</name>
    <dbReference type="NCBI Taxonomy" id="512763"/>
    <lineage>
        <taxon>Bacteria</taxon>
        <taxon>Pseudomonadati</taxon>
        <taxon>Bacteroidota</taxon>
        <taxon>Cytophagia</taxon>
        <taxon>Cytophagales</taxon>
        <taxon>Hymenobacteraceae</taxon>
        <taxon>Rufibacter</taxon>
    </lineage>
</organism>
<feature type="transmembrane region" description="Helical" evidence="7">
    <location>
        <begin position="199"/>
        <end position="218"/>
    </location>
</feature>
<evidence type="ECO:0000256" key="5">
    <source>
        <dbReference type="ARBA" id="ARBA00022989"/>
    </source>
</evidence>
<keyword evidence="4 7" id="KW-0812">Transmembrane</keyword>